<dbReference type="PANTHER" id="PTHR39428:SF1">
    <property type="entry name" value="F420H(2)-DEPENDENT QUINONE REDUCTASE RV1261C"/>
    <property type="match status" value="1"/>
</dbReference>
<dbReference type="InterPro" id="IPR004378">
    <property type="entry name" value="F420H2_quin_Rdtase"/>
</dbReference>
<accession>A0ABV1KKS5</accession>
<gene>
    <name evidence="3" type="ORF">WIS52_28740</name>
</gene>
<evidence type="ECO:0000313" key="3">
    <source>
        <dbReference type="EMBL" id="MEQ3554473.1"/>
    </source>
</evidence>
<dbReference type="Pfam" id="PF04075">
    <property type="entry name" value="F420H2_quin_red"/>
    <property type="match status" value="1"/>
</dbReference>
<dbReference type="PANTHER" id="PTHR39428">
    <property type="entry name" value="F420H(2)-DEPENDENT QUINONE REDUCTASE RV1261C"/>
    <property type="match status" value="1"/>
</dbReference>
<keyword evidence="4" id="KW-1185">Reference proteome</keyword>
<dbReference type="EMBL" id="JBEDNQ010000014">
    <property type="protein sequence ID" value="MEQ3554473.1"/>
    <property type="molecule type" value="Genomic_DNA"/>
</dbReference>
<evidence type="ECO:0000256" key="2">
    <source>
        <dbReference type="ARBA" id="ARBA00049106"/>
    </source>
</evidence>
<dbReference type="Proteomes" id="UP001494902">
    <property type="component" value="Unassembled WGS sequence"/>
</dbReference>
<comment type="similarity">
    <text evidence="1">Belongs to the F420H(2)-dependent quinone reductase family.</text>
</comment>
<dbReference type="RefSeq" id="WP_349301539.1">
    <property type="nucleotide sequence ID" value="NZ_JBEDNQ010000014.1"/>
</dbReference>
<dbReference type="NCBIfam" id="TIGR00026">
    <property type="entry name" value="hi_GC_TIGR00026"/>
    <property type="match status" value="1"/>
</dbReference>
<evidence type="ECO:0000256" key="1">
    <source>
        <dbReference type="ARBA" id="ARBA00008710"/>
    </source>
</evidence>
<sequence length="142" mass="15555">MAEDFNSRVIREFRENDGRVGEPFTGLPMVLVHHVGAKSGTERVTPLRWFSDGGKAVVVASAAGAPTHPAWYHNLMAHPDVTAEVADGEGGVQTMEVHAEELPDDERKRLWAEITDNEGGFAGYQRKVEGIRTIPLVALVPR</sequence>
<organism evidence="3 4">
    <name type="scientific">Pseudonocardia nematodicida</name>
    <dbReference type="NCBI Taxonomy" id="1206997"/>
    <lineage>
        <taxon>Bacteria</taxon>
        <taxon>Bacillati</taxon>
        <taxon>Actinomycetota</taxon>
        <taxon>Actinomycetes</taxon>
        <taxon>Pseudonocardiales</taxon>
        <taxon>Pseudonocardiaceae</taxon>
        <taxon>Pseudonocardia</taxon>
    </lineage>
</organism>
<comment type="catalytic activity">
    <reaction evidence="2">
        <text>oxidized coenzyme F420-(gamma-L-Glu)(n) + a quinol + H(+) = reduced coenzyme F420-(gamma-L-Glu)(n) + a quinone</text>
        <dbReference type="Rhea" id="RHEA:39663"/>
        <dbReference type="Rhea" id="RHEA-COMP:12939"/>
        <dbReference type="Rhea" id="RHEA-COMP:14378"/>
        <dbReference type="ChEBI" id="CHEBI:15378"/>
        <dbReference type="ChEBI" id="CHEBI:24646"/>
        <dbReference type="ChEBI" id="CHEBI:132124"/>
        <dbReference type="ChEBI" id="CHEBI:133980"/>
        <dbReference type="ChEBI" id="CHEBI:139511"/>
    </reaction>
</comment>
<name>A0ABV1KKS5_9PSEU</name>
<dbReference type="Gene3D" id="2.30.110.10">
    <property type="entry name" value="Electron Transport, Fmn-binding Protein, Chain A"/>
    <property type="match status" value="1"/>
</dbReference>
<protein>
    <submittedName>
        <fullName evidence="3">Nitroreductase/quinone reductase family protein</fullName>
    </submittedName>
</protein>
<proteinExistence type="inferred from homology"/>
<reference evidence="3 4" key="1">
    <citation type="submission" date="2024-03" db="EMBL/GenBank/DDBJ databases">
        <title>Draft genome sequence of Pseudonocardia nematodicida JCM 31783.</title>
        <authorList>
            <person name="Butdee W."/>
            <person name="Duangmal K."/>
        </authorList>
    </citation>
    <scope>NUCLEOTIDE SEQUENCE [LARGE SCALE GENOMIC DNA]</scope>
    <source>
        <strain evidence="3 4">JCM 31783</strain>
    </source>
</reference>
<comment type="caution">
    <text evidence="3">The sequence shown here is derived from an EMBL/GenBank/DDBJ whole genome shotgun (WGS) entry which is preliminary data.</text>
</comment>
<evidence type="ECO:0000313" key="4">
    <source>
        <dbReference type="Proteomes" id="UP001494902"/>
    </source>
</evidence>
<dbReference type="InterPro" id="IPR012349">
    <property type="entry name" value="Split_barrel_FMN-bd"/>
</dbReference>